<keyword evidence="1" id="KW-0812">Transmembrane</keyword>
<evidence type="ECO:0000313" key="2">
    <source>
        <dbReference type="EMBL" id="VAX39980.1"/>
    </source>
</evidence>
<keyword evidence="1" id="KW-1133">Transmembrane helix</keyword>
<keyword evidence="1" id="KW-0472">Membrane</keyword>
<organism evidence="2">
    <name type="scientific">hydrothermal vent metagenome</name>
    <dbReference type="NCBI Taxonomy" id="652676"/>
    <lineage>
        <taxon>unclassified sequences</taxon>
        <taxon>metagenomes</taxon>
        <taxon>ecological metagenomes</taxon>
    </lineage>
</organism>
<feature type="transmembrane region" description="Helical" evidence="1">
    <location>
        <begin position="31"/>
        <end position="49"/>
    </location>
</feature>
<protein>
    <submittedName>
        <fullName evidence="2">Uncharacterized protein</fullName>
    </submittedName>
</protein>
<gene>
    <name evidence="2" type="ORF">MNBD_PLANCTO02-3277</name>
</gene>
<evidence type="ECO:0000256" key="1">
    <source>
        <dbReference type="SAM" id="Phobius"/>
    </source>
</evidence>
<name>A0A3B1DX44_9ZZZZ</name>
<proteinExistence type="predicted"/>
<dbReference type="AlphaFoldDB" id="A0A3B1DX44"/>
<reference evidence="2" key="1">
    <citation type="submission" date="2018-06" db="EMBL/GenBank/DDBJ databases">
        <authorList>
            <person name="Zhirakovskaya E."/>
        </authorList>
    </citation>
    <scope>NUCLEOTIDE SEQUENCE</scope>
</reference>
<accession>A0A3B1DX44</accession>
<sequence length="158" mass="18241">MSILAHQAEPEEKPIASPLATSKAVSGKKTVVLMFLFGTVLTSFLYFYWTAHTARFRSLQDAIAHEFEGSMPRVEGGQRKMHLELSPFLLRVTMKVKFDPTVNILQAEKHAKALTTFIQKYENVKQFDKLEYHFYQLNPEDKIKQKTLTYETKSLVIQ</sequence>
<dbReference type="EMBL" id="UOGL01000390">
    <property type="protein sequence ID" value="VAX39980.1"/>
    <property type="molecule type" value="Genomic_DNA"/>
</dbReference>